<sequence length="113" mass="12610">MNRSFWPDDPTGEVLRDLEAGGFDFDAEYTIDFSVDFDAWPPSKAFIKKLKAIYPSAEINAPEGDNPGDVRFVIEAKLSYEQVTSILESVSALAEPYGGWCESWGVVHEQESD</sequence>
<organism evidence="2 3">
    <name type="scientific">Stenotrophobium rhamnosiphilum</name>
    <dbReference type="NCBI Taxonomy" id="2029166"/>
    <lineage>
        <taxon>Bacteria</taxon>
        <taxon>Pseudomonadati</taxon>
        <taxon>Pseudomonadota</taxon>
        <taxon>Gammaproteobacteria</taxon>
        <taxon>Nevskiales</taxon>
        <taxon>Nevskiaceae</taxon>
        <taxon>Stenotrophobium</taxon>
    </lineage>
</organism>
<evidence type="ECO:0000259" key="1">
    <source>
        <dbReference type="Pfam" id="PF06877"/>
    </source>
</evidence>
<reference evidence="2 3" key="1">
    <citation type="submission" date="2018-04" db="EMBL/GenBank/DDBJ databases">
        <title>Novel species isolated from glacier.</title>
        <authorList>
            <person name="Liu Q."/>
            <person name="Xin Y.-H."/>
        </authorList>
    </citation>
    <scope>NUCLEOTIDE SEQUENCE [LARGE SCALE GENOMIC DNA]</scope>
    <source>
        <strain evidence="2 3">GT1R17</strain>
    </source>
</reference>
<evidence type="ECO:0000313" key="2">
    <source>
        <dbReference type="EMBL" id="PTU32658.1"/>
    </source>
</evidence>
<dbReference type="EMBL" id="QANS01000001">
    <property type="protein sequence ID" value="PTU32658.1"/>
    <property type="molecule type" value="Genomic_DNA"/>
</dbReference>
<name>A0A2T5MJC6_9GAMM</name>
<dbReference type="AlphaFoldDB" id="A0A2T5MJC6"/>
<dbReference type="SUPFAM" id="SSF89946">
    <property type="entry name" value="Hypothetical protein VC0424"/>
    <property type="match status" value="1"/>
</dbReference>
<dbReference type="Proteomes" id="UP000244248">
    <property type="component" value="Unassembled WGS sequence"/>
</dbReference>
<comment type="caution">
    <text evidence="2">The sequence shown here is derived from an EMBL/GenBank/DDBJ whole genome shotgun (WGS) entry which is preliminary data.</text>
</comment>
<accession>A0A2T5MJC6</accession>
<feature type="domain" description="Regulator of ribonuclease activity B" evidence="1">
    <location>
        <begin position="9"/>
        <end position="106"/>
    </location>
</feature>
<dbReference type="InterPro" id="IPR009671">
    <property type="entry name" value="RraB_dom"/>
</dbReference>
<dbReference type="Pfam" id="PF06877">
    <property type="entry name" value="RraB"/>
    <property type="match status" value="1"/>
</dbReference>
<proteinExistence type="predicted"/>
<dbReference type="Gene3D" id="3.30.70.970">
    <property type="entry name" value="RraB-like"/>
    <property type="match status" value="1"/>
</dbReference>
<protein>
    <submittedName>
        <fullName evidence="2">Ribonuclease E inhibitor RraB</fullName>
    </submittedName>
</protein>
<keyword evidence="3" id="KW-1185">Reference proteome</keyword>
<evidence type="ECO:0000313" key="3">
    <source>
        <dbReference type="Proteomes" id="UP000244248"/>
    </source>
</evidence>
<dbReference type="OrthoDB" id="5769880at2"/>
<dbReference type="InterPro" id="IPR036701">
    <property type="entry name" value="RraB-like_sf"/>
</dbReference>
<gene>
    <name evidence="2" type="ORF">CJD38_00600</name>
</gene>
<dbReference type="RefSeq" id="WP_107938367.1">
    <property type="nucleotide sequence ID" value="NZ_QANS01000001.1"/>
</dbReference>